<reference evidence="10" key="1">
    <citation type="submission" date="2021-02" db="EMBL/GenBank/DDBJ databases">
        <authorList>
            <person name="Nowell W R."/>
        </authorList>
    </citation>
    <scope>NUCLEOTIDE SEQUENCE</scope>
</reference>
<evidence type="ECO:0000313" key="13">
    <source>
        <dbReference type="EMBL" id="CAF1566997.1"/>
    </source>
</evidence>
<evidence type="ECO:0000256" key="9">
    <source>
        <dbReference type="RuleBase" id="RU361228"/>
    </source>
</evidence>
<gene>
    <name evidence="10" type="ORF">BJG266_LOCUS31458</name>
    <name evidence="11" type="ORF">BJG266_LOCUS31473</name>
    <name evidence="12" type="ORF">QVE165_LOCUS48405</name>
    <name evidence="13" type="ORF">QVE165_LOCUS48430</name>
</gene>
<evidence type="ECO:0000313" key="12">
    <source>
        <dbReference type="EMBL" id="CAF1566661.1"/>
    </source>
</evidence>
<keyword evidence="4" id="KW-0548">Nucleotidyltransferase</keyword>
<dbReference type="EMBL" id="CAJNOI010000465">
    <property type="protein sequence ID" value="CAF1285744.1"/>
    <property type="molecule type" value="Genomic_DNA"/>
</dbReference>
<evidence type="ECO:0000256" key="6">
    <source>
        <dbReference type="ARBA" id="ARBA00022803"/>
    </source>
</evidence>
<comment type="similarity">
    <text evidence="1 9">Belongs to the Arg-specific ADP-ribosyltransferase family.</text>
</comment>
<dbReference type="SUPFAM" id="SSF56399">
    <property type="entry name" value="ADP-ribosylation"/>
    <property type="match status" value="1"/>
</dbReference>
<dbReference type="SMART" id="SM00028">
    <property type="entry name" value="TPR"/>
    <property type="match status" value="4"/>
</dbReference>
<evidence type="ECO:0000313" key="11">
    <source>
        <dbReference type="EMBL" id="CAF1286029.1"/>
    </source>
</evidence>
<dbReference type="Pfam" id="PF13374">
    <property type="entry name" value="TPR_10"/>
    <property type="match status" value="1"/>
</dbReference>
<dbReference type="SUPFAM" id="SSF48452">
    <property type="entry name" value="TPR-like"/>
    <property type="match status" value="1"/>
</dbReference>
<dbReference type="PROSITE" id="PS50005">
    <property type="entry name" value="TPR"/>
    <property type="match status" value="3"/>
</dbReference>
<dbReference type="InterPro" id="IPR000768">
    <property type="entry name" value="ART"/>
</dbReference>
<feature type="repeat" description="TPR" evidence="8">
    <location>
        <begin position="455"/>
        <end position="488"/>
    </location>
</feature>
<feature type="repeat" description="TPR" evidence="8">
    <location>
        <begin position="539"/>
        <end position="572"/>
    </location>
</feature>
<name>A0A815CL44_9BILA</name>
<dbReference type="Pfam" id="PF13424">
    <property type="entry name" value="TPR_12"/>
    <property type="match status" value="1"/>
</dbReference>
<dbReference type="Proteomes" id="UP000663877">
    <property type="component" value="Unassembled WGS sequence"/>
</dbReference>
<evidence type="ECO:0000256" key="8">
    <source>
        <dbReference type="PROSITE-ProRule" id="PRU00339"/>
    </source>
</evidence>
<dbReference type="PROSITE" id="PS50293">
    <property type="entry name" value="TPR_REGION"/>
    <property type="match status" value="2"/>
</dbReference>
<evidence type="ECO:0000256" key="1">
    <source>
        <dbReference type="ARBA" id="ARBA00009558"/>
    </source>
</evidence>
<evidence type="ECO:0000256" key="5">
    <source>
        <dbReference type="ARBA" id="ARBA00022737"/>
    </source>
</evidence>
<comment type="caution">
    <text evidence="10">The sequence shown here is derived from an EMBL/GenBank/DDBJ whole genome shotgun (WGS) entry which is preliminary data.</text>
</comment>
<evidence type="ECO:0000313" key="15">
    <source>
        <dbReference type="Proteomes" id="UP000663877"/>
    </source>
</evidence>
<dbReference type="PANTHER" id="PTHR45641">
    <property type="entry name" value="TETRATRICOPEPTIDE REPEAT PROTEIN (AFU_ORTHOLOGUE AFUA_6G03870)"/>
    <property type="match status" value="1"/>
</dbReference>
<evidence type="ECO:0000256" key="3">
    <source>
        <dbReference type="ARBA" id="ARBA00022679"/>
    </source>
</evidence>
<feature type="repeat" description="TPR" evidence="8">
    <location>
        <begin position="497"/>
        <end position="530"/>
    </location>
</feature>
<keyword evidence="9" id="KW-0521">NADP</keyword>
<accession>A0A815CL44</accession>
<keyword evidence="9" id="KW-0520">NAD</keyword>
<keyword evidence="3 9" id="KW-0808">Transferase</keyword>
<keyword evidence="14" id="KW-1185">Reference proteome</keyword>
<proteinExistence type="inferred from homology"/>
<dbReference type="EMBL" id="CAJNOI010000466">
    <property type="protein sequence ID" value="CAF1286029.1"/>
    <property type="molecule type" value="Genomic_DNA"/>
</dbReference>
<dbReference type="Gene3D" id="3.90.176.10">
    <property type="entry name" value="Toxin ADP-ribosyltransferase, Chain A, domain 1"/>
    <property type="match status" value="1"/>
</dbReference>
<dbReference type="PROSITE" id="PS51996">
    <property type="entry name" value="TR_MART"/>
    <property type="match status" value="1"/>
</dbReference>
<keyword evidence="6 8" id="KW-0802">TPR repeat</keyword>
<evidence type="ECO:0000256" key="4">
    <source>
        <dbReference type="ARBA" id="ARBA00022695"/>
    </source>
</evidence>
<dbReference type="InterPro" id="IPR019734">
    <property type="entry name" value="TPR_rpt"/>
</dbReference>
<dbReference type="Pfam" id="PF01129">
    <property type="entry name" value="ART"/>
    <property type="match status" value="1"/>
</dbReference>
<dbReference type="AlphaFoldDB" id="A0A815CL44"/>
<dbReference type="EMBL" id="CAJNOM010000814">
    <property type="protein sequence ID" value="CAF1566661.1"/>
    <property type="molecule type" value="Genomic_DNA"/>
</dbReference>
<evidence type="ECO:0000256" key="2">
    <source>
        <dbReference type="ARBA" id="ARBA00022676"/>
    </source>
</evidence>
<dbReference type="GO" id="GO:0106274">
    <property type="term" value="F:NAD+-protein-arginine ADP-ribosyltransferase activity"/>
    <property type="evidence" value="ECO:0007669"/>
    <property type="project" value="UniProtKB-EC"/>
</dbReference>
<evidence type="ECO:0000256" key="7">
    <source>
        <dbReference type="ARBA" id="ARBA00047597"/>
    </source>
</evidence>
<dbReference type="Gene3D" id="1.25.40.10">
    <property type="entry name" value="Tetratricopeptide repeat domain"/>
    <property type="match status" value="1"/>
</dbReference>
<evidence type="ECO:0000313" key="10">
    <source>
        <dbReference type="EMBL" id="CAF1285744.1"/>
    </source>
</evidence>
<organism evidence="10 15">
    <name type="scientific">Adineta steineri</name>
    <dbReference type="NCBI Taxonomy" id="433720"/>
    <lineage>
        <taxon>Eukaryota</taxon>
        <taxon>Metazoa</taxon>
        <taxon>Spiralia</taxon>
        <taxon>Gnathifera</taxon>
        <taxon>Rotifera</taxon>
        <taxon>Eurotatoria</taxon>
        <taxon>Bdelloidea</taxon>
        <taxon>Adinetida</taxon>
        <taxon>Adinetidae</taxon>
        <taxon>Adineta</taxon>
    </lineage>
</organism>
<comment type="catalytic activity">
    <reaction evidence="7 9">
        <text>L-arginyl-[protein] + NAD(+) = N(omega)-(ADP-D-ribosyl)-L-arginyl-[protein] + nicotinamide + H(+)</text>
        <dbReference type="Rhea" id="RHEA:19149"/>
        <dbReference type="Rhea" id="RHEA-COMP:10532"/>
        <dbReference type="Rhea" id="RHEA-COMP:15087"/>
        <dbReference type="ChEBI" id="CHEBI:15378"/>
        <dbReference type="ChEBI" id="CHEBI:17154"/>
        <dbReference type="ChEBI" id="CHEBI:29965"/>
        <dbReference type="ChEBI" id="CHEBI:57540"/>
        <dbReference type="ChEBI" id="CHEBI:142554"/>
        <dbReference type="EC" id="2.4.2.31"/>
    </reaction>
</comment>
<dbReference type="GO" id="GO:0016779">
    <property type="term" value="F:nucleotidyltransferase activity"/>
    <property type="evidence" value="ECO:0007669"/>
    <property type="project" value="UniProtKB-KW"/>
</dbReference>
<dbReference type="InterPro" id="IPR011990">
    <property type="entry name" value="TPR-like_helical_dom_sf"/>
</dbReference>
<keyword evidence="5" id="KW-0677">Repeat</keyword>
<dbReference type="Pfam" id="PF13176">
    <property type="entry name" value="TPR_7"/>
    <property type="match status" value="1"/>
</dbReference>
<dbReference type="PANTHER" id="PTHR45641:SF19">
    <property type="entry name" value="NEPHROCYSTIN-3"/>
    <property type="match status" value="1"/>
</dbReference>
<dbReference type="Proteomes" id="UP000663832">
    <property type="component" value="Unassembled WGS sequence"/>
</dbReference>
<evidence type="ECO:0000313" key="14">
    <source>
        <dbReference type="Proteomes" id="UP000663832"/>
    </source>
</evidence>
<dbReference type="EC" id="2.4.2.31" evidence="9"/>
<sequence>MDPKPSQANVKSSRVAAASYVRQPQQRMTLNYLLLWVDTDIDLTDKGCQNTLTQLKNVVNDVNLCTEPNQCIQVLNKFDKERAFVIVSGSLGQHLVPKIHSIPKLDTIYIFCGDQSRHEGWAHNWTKIKGVHANIKDICQALQLNIKQSNQNSIAMSFVTVNEMTSTNDLNQLEPTFMYTQLFKEILLNMEHNKQTIEDFITYCRHNNCGSTTIIDRFEQEYHPQSAIQWYTFTPFIYCMLNDSLRWMESNTIIKMGFFIRDLHEQIQLLYQQQAPNYHYKPFVVYRGQGLSKASFEKLQKSEGALISFNNFLSTSIEQNISLVFARSASENADMVGILFIMFINPCIKSTPFASIKDMSYFKEEEEILFSMHTVFRVNAVKQMDNKNQLYQVELQLTTDDDQQLRLLTDRIREEVDGTGWQRLGNLLLKIGQFNEAEELYNVLLEQTYDESQKQHYYNQLGYAKDDQGDYEKAIWYYEQGLEICQKTLPSNHSDLATSYNNIGLVYDKIGEYSKALSFYVKALDIREKALPSNHPDFAQLYSNIGGVYHHMREYSKALSYLERALDILQRVLPPTHLNIESVKEGIEIVKKKL</sequence>
<protein>
    <recommendedName>
        <fullName evidence="9">NAD(P)(+)--arginine ADP-ribosyltransferase</fullName>
        <ecNumber evidence="9">2.4.2.31</ecNumber>
    </recommendedName>
    <alternativeName>
        <fullName evidence="9">Mono(ADP-ribosyl)transferase</fullName>
    </alternativeName>
</protein>
<keyword evidence="2 9" id="KW-0328">Glycosyltransferase</keyword>
<dbReference type="EMBL" id="CAJNOM010000816">
    <property type="protein sequence ID" value="CAF1566997.1"/>
    <property type="molecule type" value="Genomic_DNA"/>
</dbReference>